<reference evidence="1" key="1">
    <citation type="submission" date="2022-12" db="EMBL/GenBank/DDBJ databases">
        <authorList>
            <person name="Webb A."/>
        </authorList>
    </citation>
    <scope>NUCLEOTIDE SEQUENCE</scope>
    <source>
        <strain evidence="1">Pd1</strain>
    </source>
</reference>
<protein>
    <recommendedName>
        <fullName evidence="3">RxLR effector protein</fullName>
    </recommendedName>
</protein>
<proteinExistence type="predicted"/>
<evidence type="ECO:0000313" key="1">
    <source>
        <dbReference type="EMBL" id="CAI5746952.1"/>
    </source>
</evidence>
<comment type="caution">
    <text evidence="1">The sequence shown here is derived from an EMBL/GenBank/DDBJ whole genome shotgun (WGS) entry which is preliminary data.</text>
</comment>
<evidence type="ECO:0000313" key="2">
    <source>
        <dbReference type="Proteomes" id="UP001162029"/>
    </source>
</evidence>
<accession>A0AAV0VEE2</accession>
<name>A0AAV0VEE2_9STRA</name>
<evidence type="ECO:0008006" key="3">
    <source>
        <dbReference type="Google" id="ProtNLM"/>
    </source>
</evidence>
<dbReference type="Proteomes" id="UP001162029">
    <property type="component" value="Unassembled WGS sequence"/>
</dbReference>
<sequence length="225" mass="26178">MHKDDEERGLPFDVVKNSNAFKSTVTMSGDKSMDAFKKYGLKKAEDKLLTHLNFMKWFEELHSPDFNEEALLTLLRHYSDGELYKILAESTKDVAKGLQNALIKRCPNLPVWIKYMDDYNEKNGGQKTDAIEALLDSYNEKAVVIMLQEAKKVEGAEKLATKLQKELTEYWLKEKNYSLLDVFRVMQHGRELEDVLTSPYLLVWTRYLDEYNTANPGHEMDEIRV</sequence>
<keyword evidence="2" id="KW-1185">Reference proteome</keyword>
<organism evidence="1 2">
    <name type="scientific">Peronospora destructor</name>
    <dbReference type="NCBI Taxonomy" id="86335"/>
    <lineage>
        <taxon>Eukaryota</taxon>
        <taxon>Sar</taxon>
        <taxon>Stramenopiles</taxon>
        <taxon>Oomycota</taxon>
        <taxon>Peronosporomycetes</taxon>
        <taxon>Peronosporales</taxon>
        <taxon>Peronosporaceae</taxon>
        <taxon>Peronospora</taxon>
    </lineage>
</organism>
<gene>
    <name evidence="1" type="ORF">PDE001_LOCUS11892</name>
</gene>
<dbReference type="EMBL" id="CANTFM010002653">
    <property type="protein sequence ID" value="CAI5746952.1"/>
    <property type="molecule type" value="Genomic_DNA"/>
</dbReference>
<dbReference type="AlphaFoldDB" id="A0AAV0VEE2"/>